<sequence length="81" mass="9296">MSLNCVFCSKPVFGHSGLTVPLKGPAHQQCFHAYNVLKRTFRKLDITELNDDELRDLKDLVLAEENDRHRQNEPGGEIELF</sequence>
<organism evidence="1 2">
    <name type="scientific">Thalassolituus hydrocarboniclasticus</name>
    <dbReference type="NCBI Taxonomy" id="2742796"/>
    <lineage>
        <taxon>Bacteria</taxon>
        <taxon>Pseudomonadati</taxon>
        <taxon>Pseudomonadota</taxon>
        <taxon>Gammaproteobacteria</taxon>
        <taxon>Oceanospirillales</taxon>
        <taxon>Oceanospirillaceae</taxon>
        <taxon>Thalassolituus</taxon>
    </lineage>
</organism>
<gene>
    <name evidence="1" type="ORF">HUF19_14185</name>
</gene>
<reference evidence="2" key="1">
    <citation type="submission" date="2020-06" db="EMBL/GenBank/DDBJ databases">
        <title>Thalassolituus marinus alknpb1M-1, a hydrocarbon-degrading bacterium isolated from the deep-sea overlying water using an in-situ strategy from the South China Sea basin.</title>
        <authorList>
            <person name="Dong C."/>
            <person name="Chen Y."/>
            <person name="Shao Z."/>
        </authorList>
    </citation>
    <scope>NUCLEOTIDE SEQUENCE [LARGE SCALE GENOMIC DNA]</scope>
    <source>
        <strain evidence="2">alknpb1M-1</strain>
    </source>
</reference>
<keyword evidence="2" id="KW-1185">Reference proteome</keyword>
<dbReference type="RefSeq" id="WP_260997237.1">
    <property type="nucleotide sequence ID" value="NZ_CP054475.1"/>
</dbReference>
<name>A0ABY6AD15_9GAMM</name>
<protein>
    <submittedName>
        <fullName evidence="1">DUF2175 domain-containing protein</fullName>
    </submittedName>
</protein>
<dbReference type="EMBL" id="CP054475">
    <property type="protein sequence ID" value="UXD88505.1"/>
    <property type="molecule type" value="Genomic_DNA"/>
</dbReference>
<dbReference type="Proteomes" id="UP001065322">
    <property type="component" value="Chromosome"/>
</dbReference>
<proteinExistence type="predicted"/>
<accession>A0ABY6AD15</accession>
<evidence type="ECO:0000313" key="2">
    <source>
        <dbReference type="Proteomes" id="UP001065322"/>
    </source>
</evidence>
<evidence type="ECO:0000313" key="1">
    <source>
        <dbReference type="EMBL" id="UXD88505.1"/>
    </source>
</evidence>